<dbReference type="InterPro" id="IPR003961">
    <property type="entry name" value="FN3_dom"/>
</dbReference>
<evidence type="ECO:0000313" key="6">
    <source>
        <dbReference type="EMBL" id="GGJ88465.1"/>
    </source>
</evidence>
<feature type="domain" description="Fibronectin type-III" evidence="5">
    <location>
        <begin position="474"/>
        <end position="571"/>
    </location>
</feature>
<feature type="signal peptide" evidence="4">
    <location>
        <begin position="1"/>
        <end position="32"/>
    </location>
</feature>
<comment type="caution">
    <text evidence="6">The sequence shown here is derived from an EMBL/GenBank/DDBJ whole genome shotgun (WGS) entry which is preliminary data.</text>
</comment>
<reference evidence="6" key="2">
    <citation type="submission" date="2020-09" db="EMBL/GenBank/DDBJ databases">
        <authorList>
            <person name="Sun Q."/>
            <person name="Ohkuma M."/>
        </authorList>
    </citation>
    <scope>NUCLEOTIDE SEQUENCE</scope>
    <source>
        <strain evidence="6">JCM 3090</strain>
    </source>
</reference>
<keyword evidence="1" id="KW-0378">Hydrolase</keyword>
<evidence type="ECO:0000256" key="2">
    <source>
        <dbReference type="ARBA" id="ARBA00023326"/>
    </source>
</evidence>
<evidence type="ECO:0000256" key="3">
    <source>
        <dbReference type="SAM" id="MobiDB-lite"/>
    </source>
</evidence>
<dbReference type="InterPro" id="IPR036116">
    <property type="entry name" value="FN3_sf"/>
</dbReference>
<keyword evidence="2" id="KW-0119">Carbohydrate metabolism</keyword>
<keyword evidence="2" id="KW-0624">Polysaccharide degradation</keyword>
<evidence type="ECO:0000313" key="7">
    <source>
        <dbReference type="Proteomes" id="UP000649739"/>
    </source>
</evidence>
<evidence type="ECO:0000256" key="1">
    <source>
        <dbReference type="ARBA" id="ARBA00023295"/>
    </source>
</evidence>
<dbReference type="CDD" id="cd00063">
    <property type="entry name" value="FN3"/>
    <property type="match status" value="1"/>
</dbReference>
<feature type="chain" id="PRO_5035320510" description="Fibronectin type-III domain-containing protein" evidence="4">
    <location>
        <begin position="33"/>
        <end position="571"/>
    </location>
</feature>
<accession>A0A8J3F8N3</accession>
<dbReference type="RefSeq" id="WP_189169572.1">
    <property type="nucleotide sequence ID" value="NZ_BMQB01000003.1"/>
</dbReference>
<proteinExistence type="predicted"/>
<gene>
    <name evidence="6" type="ORF">GCM10010123_17570</name>
</gene>
<sequence>MIAPRIGKRGRALAAAVTAALATLTVAGPAAAGLPVVGPENNVKNFPLYVEDGNGLRLSLCDDPAAGCGLAAEELPNPDAPMSFPDNYAAENFYFYAGSAINSGGVTGELELTLETGYLNDAPIEGDEMMFARAELDNVEGLQPNSTYRIMHPYGDFTVVSDGDGDVDRISHHPETGCGPAEPGEAGEEPEAEFGQLCGPEGYNAAAAAFLGDAADLNGDPQTPAPFVTWDPIADAPAGHIGDPATPHAITGSIVADDDGAAQNYFRIVGPGVDVRQTLFTLQGRIAPVNPGNPPTTPNVADGSDSGWSHLDNVTSDTTPTVAGRASGGTVELLADGRVVATAPVSGRAYEVTVPAAESLGDGQHTLSVRNGDEVSGDAAVTVDTAAPAAPAMPNVAPTSGDTATLSWDGVPGAERYTAYRDGVEGETTMVADIGWGGATEIADLRGRITGHAISATDEAGNTSGRSPARLVGVPSRVTAKSVAGSSRDRLANATVSWSSASPHGAAITAYRVTAIRSGTGARVTKGVRPALRRHAFPGLERNVRYRFVVTPVNAFGPATPSYGTPWTFVR</sequence>
<organism evidence="6 7">
    <name type="scientific">Pilimelia anulata</name>
    <dbReference type="NCBI Taxonomy" id="53371"/>
    <lineage>
        <taxon>Bacteria</taxon>
        <taxon>Bacillati</taxon>
        <taxon>Actinomycetota</taxon>
        <taxon>Actinomycetes</taxon>
        <taxon>Micromonosporales</taxon>
        <taxon>Micromonosporaceae</taxon>
        <taxon>Pilimelia</taxon>
    </lineage>
</organism>
<dbReference type="SMART" id="SM00060">
    <property type="entry name" value="FN3"/>
    <property type="match status" value="1"/>
</dbReference>
<keyword evidence="4" id="KW-0732">Signal</keyword>
<dbReference type="EMBL" id="BMQB01000003">
    <property type="protein sequence ID" value="GGJ88465.1"/>
    <property type="molecule type" value="Genomic_DNA"/>
</dbReference>
<evidence type="ECO:0000256" key="4">
    <source>
        <dbReference type="SAM" id="SignalP"/>
    </source>
</evidence>
<keyword evidence="1" id="KW-0326">Glycosidase</keyword>
<dbReference type="GO" id="GO:0000272">
    <property type="term" value="P:polysaccharide catabolic process"/>
    <property type="evidence" value="ECO:0007669"/>
    <property type="project" value="UniProtKB-KW"/>
</dbReference>
<dbReference type="InterPro" id="IPR013783">
    <property type="entry name" value="Ig-like_fold"/>
</dbReference>
<dbReference type="InterPro" id="IPR044016">
    <property type="entry name" value="Big_13"/>
</dbReference>
<dbReference type="PROSITE" id="PS50853">
    <property type="entry name" value="FN3"/>
    <property type="match status" value="1"/>
</dbReference>
<dbReference type="SUPFAM" id="SSF49265">
    <property type="entry name" value="Fibronectin type III"/>
    <property type="match status" value="1"/>
</dbReference>
<dbReference type="Gene3D" id="2.60.40.10">
    <property type="entry name" value="Immunoglobulins"/>
    <property type="match status" value="3"/>
</dbReference>
<dbReference type="GO" id="GO:0016798">
    <property type="term" value="F:hydrolase activity, acting on glycosyl bonds"/>
    <property type="evidence" value="ECO:0007669"/>
    <property type="project" value="UniProtKB-KW"/>
</dbReference>
<reference evidence="6" key="1">
    <citation type="journal article" date="2014" name="Int. J. Syst. Evol. Microbiol.">
        <title>Complete genome sequence of Corynebacterium casei LMG S-19264T (=DSM 44701T), isolated from a smear-ripened cheese.</title>
        <authorList>
            <consortium name="US DOE Joint Genome Institute (JGI-PGF)"/>
            <person name="Walter F."/>
            <person name="Albersmeier A."/>
            <person name="Kalinowski J."/>
            <person name="Ruckert C."/>
        </authorList>
    </citation>
    <scope>NUCLEOTIDE SEQUENCE</scope>
    <source>
        <strain evidence="6">JCM 3090</strain>
    </source>
</reference>
<feature type="region of interest" description="Disordered" evidence="3">
    <location>
        <begin position="168"/>
        <end position="192"/>
    </location>
</feature>
<keyword evidence="7" id="KW-1185">Reference proteome</keyword>
<protein>
    <recommendedName>
        <fullName evidence="5">Fibronectin type-III domain-containing protein</fullName>
    </recommendedName>
</protein>
<dbReference type="Proteomes" id="UP000649739">
    <property type="component" value="Unassembled WGS sequence"/>
</dbReference>
<evidence type="ECO:0000259" key="5">
    <source>
        <dbReference type="PROSITE" id="PS50853"/>
    </source>
</evidence>
<name>A0A8J3F8N3_9ACTN</name>
<dbReference type="AlphaFoldDB" id="A0A8J3F8N3"/>
<dbReference type="Pfam" id="PF19077">
    <property type="entry name" value="Big_13"/>
    <property type="match status" value="1"/>
</dbReference>